<evidence type="ECO:0000259" key="7">
    <source>
        <dbReference type="PROSITE" id="PS50850"/>
    </source>
</evidence>
<keyword evidence="9" id="KW-1185">Reference proteome</keyword>
<feature type="transmembrane region" description="Helical" evidence="6">
    <location>
        <begin position="426"/>
        <end position="444"/>
    </location>
</feature>
<feature type="transmembrane region" description="Helical" evidence="6">
    <location>
        <begin position="199"/>
        <end position="221"/>
    </location>
</feature>
<feature type="domain" description="Major facilitator superfamily (MFS) profile" evidence="7">
    <location>
        <begin position="38"/>
        <end position="456"/>
    </location>
</feature>
<feature type="transmembrane region" description="Helical" evidence="6">
    <location>
        <begin position="313"/>
        <end position="332"/>
    </location>
</feature>
<protein>
    <submittedName>
        <fullName evidence="8">Major facilitator superfamily domain-containing protein</fullName>
    </submittedName>
</protein>
<comment type="caution">
    <text evidence="8">The sequence shown here is derived from an EMBL/GenBank/DDBJ whole genome shotgun (WGS) entry which is preliminary data.</text>
</comment>
<dbReference type="EMBL" id="JARKIE010000148">
    <property type="protein sequence ID" value="KAJ7675430.1"/>
    <property type="molecule type" value="Genomic_DNA"/>
</dbReference>
<feature type="transmembrane region" description="Helical" evidence="6">
    <location>
        <begin position="363"/>
        <end position="385"/>
    </location>
</feature>
<gene>
    <name evidence="8" type="ORF">B0H17DRAFT_945829</name>
</gene>
<dbReference type="Gene3D" id="1.20.1250.20">
    <property type="entry name" value="MFS general substrate transporter like domains"/>
    <property type="match status" value="2"/>
</dbReference>
<dbReference type="PANTHER" id="PTHR43791">
    <property type="entry name" value="PERMEASE-RELATED"/>
    <property type="match status" value="1"/>
</dbReference>
<dbReference type="PROSITE" id="PS50850">
    <property type="entry name" value="MFS"/>
    <property type="match status" value="1"/>
</dbReference>
<keyword evidence="2" id="KW-0813">Transport</keyword>
<feature type="transmembrane region" description="Helical" evidence="6">
    <location>
        <begin position="74"/>
        <end position="92"/>
    </location>
</feature>
<evidence type="ECO:0000256" key="3">
    <source>
        <dbReference type="ARBA" id="ARBA00022692"/>
    </source>
</evidence>
<keyword evidence="4 6" id="KW-1133">Transmembrane helix</keyword>
<evidence type="ECO:0000256" key="4">
    <source>
        <dbReference type="ARBA" id="ARBA00022989"/>
    </source>
</evidence>
<dbReference type="FunFam" id="1.20.1250.20:FF:000018">
    <property type="entry name" value="MFS transporter permease"/>
    <property type="match status" value="1"/>
</dbReference>
<dbReference type="SUPFAM" id="SSF103473">
    <property type="entry name" value="MFS general substrate transporter"/>
    <property type="match status" value="1"/>
</dbReference>
<feature type="transmembrane region" description="Helical" evidence="6">
    <location>
        <begin position="339"/>
        <end position="357"/>
    </location>
</feature>
<dbReference type="InterPro" id="IPR036259">
    <property type="entry name" value="MFS_trans_sf"/>
</dbReference>
<sequence>MSPKPEQEWREEFTGAMDKYQPGSEAERKLVRKIDMRIVPAIWLLYVMSYLDRANIGNAESGGMQADLGFDSNQYSILLLTFLCISYVIFEVPSNMLLTKVRPSLYLSAICVLWGGVAAVLAACKSWQQLAGVRFCLGVIEAGFAPGVAFYLSSWYKRHELAKRYSIYYTATAISGAFSGLLAGVIIEHLDGARGLAGWRWLLLIEGIGASTVGCFTWLILPDWPSTTPWLTEEEKFIAIQRLAYDGIGTNGGSGVAEPTHGEAFKMVLGDWRTWMLVVMYMLATGSQTIQYFIPTLVGQLGYTGTMKQFMTIPIYVVALVGILGFCFISDIRKERGNYVTAAACLSGISFIITVAVDDKKVKYVFLCFAVAGIYAACPLTLLWVSSIIDHPAEKRAVAIALVNGLGNSASIYGSFLWPSTTGPRYVQGFAVTTVFVFMLAILAQVNKFLLHKFPAVGLNDNKHYEEQPEKQSETNSKV</sequence>
<organism evidence="8 9">
    <name type="scientific">Mycena rosella</name>
    <name type="common">Pink bonnet</name>
    <name type="synonym">Agaricus rosellus</name>
    <dbReference type="NCBI Taxonomy" id="1033263"/>
    <lineage>
        <taxon>Eukaryota</taxon>
        <taxon>Fungi</taxon>
        <taxon>Dikarya</taxon>
        <taxon>Basidiomycota</taxon>
        <taxon>Agaricomycotina</taxon>
        <taxon>Agaricomycetes</taxon>
        <taxon>Agaricomycetidae</taxon>
        <taxon>Agaricales</taxon>
        <taxon>Marasmiineae</taxon>
        <taxon>Mycenaceae</taxon>
        <taxon>Mycena</taxon>
    </lineage>
</organism>
<feature type="transmembrane region" description="Helical" evidence="6">
    <location>
        <begin position="275"/>
        <end position="293"/>
    </location>
</feature>
<comment type="subcellular location">
    <subcellularLocation>
        <location evidence="1">Membrane</location>
        <topology evidence="1">Multi-pass membrane protein</topology>
    </subcellularLocation>
</comment>
<evidence type="ECO:0000313" key="9">
    <source>
        <dbReference type="Proteomes" id="UP001221757"/>
    </source>
</evidence>
<dbReference type="PANTHER" id="PTHR43791:SF38">
    <property type="entry name" value="MAJOR FACILITATOR SUPERFAMILY (MFS) PROFILE DOMAIN-CONTAINING PROTEIN"/>
    <property type="match status" value="1"/>
</dbReference>
<feature type="transmembrane region" description="Helical" evidence="6">
    <location>
        <begin position="129"/>
        <end position="153"/>
    </location>
</feature>
<keyword evidence="5 6" id="KW-0472">Membrane</keyword>
<dbReference type="InterPro" id="IPR011701">
    <property type="entry name" value="MFS"/>
</dbReference>
<evidence type="ECO:0000313" key="8">
    <source>
        <dbReference type="EMBL" id="KAJ7675430.1"/>
    </source>
</evidence>
<evidence type="ECO:0000256" key="6">
    <source>
        <dbReference type="SAM" id="Phobius"/>
    </source>
</evidence>
<evidence type="ECO:0000256" key="5">
    <source>
        <dbReference type="ARBA" id="ARBA00023136"/>
    </source>
</evidence>
<dbReference type="GO" id="GO:0022857">
    <property type="term" value="F:transmembrane transporter activity"/>
    <property type="evidence" value="ECO:0007669"/>
    <property type="project" value="InterPro"/>
</dbReference>
<evidence type="ECO:0000256" key="2">
    <source>
        <dbReference type="ARBA" id="ARBA00022448"/>
    </source>
</evidence>
<dbReference type="InterPro" id="IPR020846">
    <property type="entry name" value="MFS_dom"/>
</dbReference>
<dbReference type="Pfam" id="PF07690">
    <property type="entry name" value="MFS_1"/>
    <property type="match status" value="1"/>
</dbReference>
<name>A0AAD7D2D8_MYCRO</name>
<feature type="transmembrane region" description="Helical" evidence="6">
    <location>
        <begin position="34"/>
        <end position="51"/>
    </location>
</feature>
<dbReference type="AlphaFoldDB" id="A0AAD7D2D8"/>
<feature type="transmembrane region" description="Helical" evidence="6">
    <location>
        <begin position="397"/>
        <end position="420"/>
    </location>
</feature>
<keyword evidence="3 6" id="KW-0812">Transmembrane</keyword>
<dbReference type="Proteomes" id="UP001221757">
    <property type="component" value="Unassembled WGS sequence"/>
</dbReference>
<feature type="transmembrane region" description="Helical" evidence="6">
    <location>
        <begin position="104"/>
        <end position="123"/>
    </location>
</feature>
<dbReference type="FunFam" id="1.20.1250.20:FF:000394">
    <property type="entry name" value="MFS general substrate transporter"/>
    <property type="match status" value="1"/>
</dbReference>
<dbReference type="GO" id="GO:0016020">
    <property type="term" value="C:membrane"/>
    <property type="evidence" value="ECO:0007669"/>
    <property type="project" value="UniProtKB-SubCell"/>
</dbReference>
<evidence type="ECO:0000256" key="1">
    <source>
        <dbReference type="ARBA" id="ARBA00004141"/>
    </source>
</evidence>
<proteinExistence type="predicted"/>
<reference evidence="8" key="1">
    <citation type="submission" date="2023-03" db="EMBL/GenBank/DDBJ databases">
        <title>Massive genome expansion in bonnet fungi (Mycena s.s.) driven by repeated elements and novel gene families across ecological guilds.</title>
        <authorList>
            <consortium name="Lawrence Berkeley National Laboratory"/>
            <person name="Harder C.B."/>
            <person name="Miyauchi S."/>
            <person name="Viragh M."/>
            <person name="Kuo A."/>
            <person name="Thoen E."/>
            <person name="Andreopoulos B."/>
            <person name="Lu D."/>
            <person name="Skrede I."/>
            <person name="Drula E."/>
            <person name="Henrissat B."/>
            <person name="Morin E."/>
            <person name="Kohler A."/>
            <person name="Barry K."/>
            <person name="LaButti K."/>
            <person name="Morin E."/>
            <person name="Salamov A."/>
            <person name="Lipzen A."/>
            <person name="Mereny Z."/>
            <person name="Hegedus B."/>
            <person name="Baldrian P."/>
            <person name="Stursova M."/>
            <person name="Weitz H."/>
            <person name="Taylor A."/>
            <person name="Grigoriev I.V."/>
            <person name="Nagy L.G."/>
            <person name="Martin F."/>
            <person name="Kauserud H."/>
        </authorList>
    </citation>
    <scope>NUCLEOTIDE SEQUENCE</scope>
    <source>
        <strain evidence="8">CBHHK067</strain>
    </source>
</reference>
<feature type="transmembrane region" description="Helical" evidence="6">
    <location>
        <begin position="165"/>
        <end position="187"/>
    </location>
</feature>
<accession>A0AAD7D2D8</accession>